<accession>A0A316GBB1</accession>
<dbReference type="InterPro" id="IPR004175">
    <property type="entry name" value="RNA_CPDase"/>
</dbReference>
<protein>
    <recommendedName>
        <fullName evidence="2">RNA 2',3'-cyclic phosphodiesterase</fullName>
        <shortName evidence="2">RNA 2',3'-CPDase</shortName>
        <ecNumber evidence="2">3.1.4.58</ecNumber>
    </recommendedName>
</protein>
<dbReference type="InterPro" id="IPR009097">
    <property type="entry name" value="Cyclic_Pdiesterase"/>
</dbReference>
<dbReference type="Pfam" id="PF13563">
    <property type="entry name" value="2_5_RNA_ligase2"/>
    <property type="match status" value="1"/>
</dbReference>
<dbReference type="RefSeq" id="WP_164721672.1">
    <property type="nucleotide sequence ID" value="NZ_CP034588.1"/>
</dbReference>
<comment type="similarity">
    <text evidence="2">Belongs to the 2H phosphoesterase superfamily. ThpR family.</text>
</comment>
<feature type="short sequence motif" description="HXTX 2" evidence="2">
    <location>
        <begin position="121"/>
        <end position="124"/>
    </location>
</feature>
<comment type="function">
    <text evidence="2">Hydrolyzes RNA 2',3'-cyclic phosphodiester to an RNA 2'-phosphomonoester.</text>
</comment>
<proteinExistence type="inferred from homology"/>
<reference evidence="3 4" key="1">
    <citation type="submission" date="2018-05" db="EMBL/GenBank/DDBJ databases">
        <title>Genomic Encyclopedia of Type Strains, Phase IV (KMG-IV): sequencing the most valuable type-strain genomes for metagenomic binning, comparative biology and taxonomic classification.</title>
        <authorList>
            <person name="Goeker M."/>
        </authorList>
    </citation>
    <scope>NUCLEOTIDE SEQUENCE [LARGE SCALE GENOMIC DNA]</scope>
    <source>
        <strain evidence="3 4">DSM 103371</strain>
    </source>
</reference>
<dbReference type="Gene3D" id="3.90.1140.10">
    <property type="entry name" value="Cyclic phosphodiesterase"/>
    <property type="match status" value="1"/>
</dbReference>
<dbReference type="AlphaFoldDB" id="A0A316GBB1"/>
<evidence type="ECO:0000256" key="1">
    <source>
        <dbReference type="ARBA" id="ARBA00022801"/>
    </source>
</evidence>
<organism evidence="3 4">
    <name type="scientific">Silicimonas algicola</name>
    <dbReference type="NCBI Taxonomy" id="1826607"/>
    <lineage>
        <taxon>Bacteria</taxon>
        <taxon>Pseudomonadati</taxon>
        <taxon>Pseudomonadota</taxon>
        <taxon>Alphaproteobacteria</taxon>
        <taxon>Rhodobacterales</taxon>
        <taxon>Paracoccaceae</taxon>
    </lineage>
</organism>
<dbReference type="GO" id="GO:0008664">
    <property type="term" value="F:RNA 2',3'-cyclic 3'-phosphodiesterase activity"/>
    <property type="evidence" value="ECO:0007669"/>
    <property type="project" value="UniProtKB-EC"/>
</dbReference>
<dbReference type="PANTHER" id="PTHR35561">
    <property type="entry name" value="RNA 2',3'-CYCLIC PHOSPHODIESTERASE"/>
    <property type="match status" value="1"/>
</dbReference>
<feature type="active site" description="Proton donor" evidence="2">
    <location>
        <position position="37"/>
    </location>
</feature>
<feature type="short sequence motif" description="HXTX 1" evidence="2">
    <location>
        <begin position="37"/>
        <end position="40"/>
    </location>
</feature>
<comment type="caution">
    <text evidence="3">The sequence shown here is derived from an EMBL/GenBank/DDBJ whole genome shotgun (WGS) entry which is preliminary data.</text>
</comment>
<dbReference type="EMBL" id="QGGV01000002">
    <property type="protein sequence ID" value="PWK57883.1"/>
    <property type="molecule type" value="Genomic_DNA"/>
</dbReference>
<gene>
    <name evidence="3" type="ORF">C8D95_102533</name>
</gene>
<sequence>MIRAFVAIPLPDSLLPACRAAARVAISGRKVPEENLHLTLVFLGTQETRRLEDLAEALEVLRPPPVTVHLTGLDVLAGFKLSRHLVATVEPEKGLLQLQEAVERAARRVDIALERRRFRPHVTVVRDCIDPTLPPWTAVPEASALSFSLFRTTLKKHGAEYDALATYPLPGAPDH</sequence>
<name>A0A316GBB1_9RHOB</name>
<dbReference type="NCBIfam" id="TIGR02258">
    <property type="entry name" value="2_5_ligase"/>
    <property type="match status" value="1"/>
</dbReference>
<dbReference type="Proteomes" id="UP000245390">
    <property type="component" value="Unassembled WGS sequence"/>
</dbReference>
<comment type="catalytic activity">
    <reaction evidence="2">
        <text>a 3'-end 2',3'-cyclophospho-ribonucleotide-RNA + H2O = a 3'-end 2'-phospho-ribonucleotide-RNA + H(+)</text>
        <dbReference type="Rhea" id="RHEA:11828"/>
        <dbReference type="Rhea" id="RHEA-COMP:10464"/>
        <dbReference type="Rhea" id="RHEA-COMP:17353"/>
        <dbReference type="ChEBI" id="CHEBI:15377"/>
        <dbReference type="ChEBI" id="CHEBI:15378"/>
        <dbReference type="ChEBI" id="CHEBI:83064"/>
        <dbReference type="ChEBI" id="CHEBI:173113"/>
        <dbReference type="EC" id="3.1.4.58"/>
    </reaction>
</comment>
<dbReference type="SUPFAM" id="SSF55144">
    <property type="entry name" value="LigT-like"/>
    <property type="match status" value="1"/>
</dbReference>
<feature type="active site" description="Proton acceptor" evidence="2">
    <location>
        <position position="121"/>
    </location>
</feature>
<dbReference type="GO" id="GO:0004113">
    <property type="term" value="F:2',3'-cyclic-nucleotide 3'-phosphodiesterase activity"/>
    <property type="evidence" value="ECO:0007669"/>
    <property type="project" value="InterPro"/>
</dbReference>
<dbReference type="GO" id="GO:0016874">
    <property type="term" value="F:ligase activity"/>
    <property type="evidence" value="ECO:0007669"/>
    <property type="project" value="UniProtKB-KW"/>
</dbReference>
<dbReference type="EC" id="3.1.4.58" evidence="2"/>
<evidence type="ECO:0000256" key="2">
    <source>
        <dbReference type="HAMAP-Rule" id="MF_01940"/>
    </source>
</evidence>
<dbReference type="HAMAP" id="MF_01940">
    <property type="entry name" value="RNA_CPDase"/>
    <property type="match status" value="1"/>
</dbReference>
<keyword evidence="3" id="KW-0436">Ligase</keyword>
<dbReference type="PANTHER" id="PTHR35561:SF1">
    <property type="entry name" value="RNA 2',3'-CYCLIC PHOSPHODIESTERASE"/>
    <property type="match status" value="1"/>
</dbReference>
<evidence type="ECO:0000313" key="4">
    <source>
        <dbReference type="Proteomes" id="UP000245390"/>
    </source>
</evidence>
<keyword evidence="1 2" id="KW-0378">Hydrolase</keyword>
<keyword evidence="4" id="KW-1185">Reference proteome</keyword>
<evidence type="ECO:0000313" key="3">
    <source>
        <dbReference type="EMBL" id="PWK57883.1"/>
    </source>
</evidence>